<evidence type="ECO:0000256" key="2">
    <source>
        <dbReference type="ARBA" id="ARBA00023125"/>
    </source>
</evidence>
<evidence type="ECO:0000313" key="8">
    <source>
        <dbReference type="Proteomes" id="UP000286746"/>
    </source>
</evidence>
<evidence type="ECO:0000256" key="3">
    <source>
        <dbReference type="ARBA" id="ARBA00023163"/>
    </source>
</evidence>
<organism evidence="7 8">
    <name type="scientific">Streptomyces paromomycinus</name>
    <name type="common">Streptomyces rimosus subsp. paromomycinus</name>
    <dbReference type="NCBI Taxonomy" id="92743"/>
    <lineage>
        <taxon>Bacteria</taxon>
        <taxon>Bacillati</taxon>
        <taxon>Actinomycetota</taxon>
        <taxon>Actinomycetes</taxon>
        <taxon>Kitasatosporales</taxon>
        <taxon>Streptomycetaceae</taxon>
        <taxon>Streptomyces</taxon>
    </lineage>
</organism>
<sequence length="237" mass="25491">MPTAPRPTAPAPAPLPPAAPSLTERRKAETQLEIARTAAALFAERGSAVTADDIARSAGVALRTFYRYFRTKEDAVAPLLAVGVRQWLADLRRMAVAAEADGRPVRDVLERAARQALTPSDEQAAEALRWTRGLLRVMRDDPALRSVWHRVHHDSEEALIPVLAGLTDGGPAEVRLAAAAANTAMRVAVETWAAEEEEHVAAEEAALDPAELVVRGMRALTAGLSGLDRRRTPAPRA</sequence>
<dbReference type="AlphaFoldDB" id="A0A401WC74"/>
<dbReference type="Gene3D" id="1.10.357.10">
    <property type="entry name" value="Tetracycline Repressor, domain 2"/>
    <property type="match status" value="1"/>
</dbReference>
<evidence type="ECO:0000259" key="6">
    <source>
        <dbReference type="PROSITE" id="PS50977"/>
    </source>
</evidence>
<name>A0A401WC74_STREY</name>
<gene>
    <name evidence="7" type="ORF">GKJPGBOP_06661</name>
</gene>
<protein>
    <submittedName>
        <fullName evidence="7">TetR family transcriptional regulator</fullName>
    </submittedName>
</protein>
<keyword evidence="2 4" id="KW-0238">DNA-binding</keyword>
<feature type="DNA-binding region" description="H-T-H motif" evidence="4">
    <location>
        <begin position="50"/>
        <end position="69"/>
    </location>
</feature>
<accession>A0A401WC74</accession>
<dbReference type="GO" id="GO:0003700">
    <property type="term" value="F:DNA-binding transcription factor activity"/>
    <property type="evidence" value="ECO:0007669"/>
    <property type="project" value="TreeGrafter"/>
</dbReference>
<evidence type="ECO:0000256" key="5">
    <source>
        <dbReference type="SAM" id="MobiDB-lite"/>
    </source>
</evidence>
<dbReference type="PRINTS" id="PR00455">
    <property type="entry name" value="HTHTETR"/>
</dbReference>
<dbReference type="PROSITE" id="PS01081">
    <property type="entry name" value="HTH_TETR_1"/>
    <property type="match status" value="1"/>
</dbReference>
<dbReference type="PROSITE" id="PS50977">
    <property type="entry name" value="HTH_TETR_2"/>
    <property type="match status" value="1"/>
</dbReference>
<dbReference type="EMBL" id="BHZD01000001">
    <property type="protein sequence ID" value="GCD46907.1"/>
    <property type="molecule type" value="Genomic_DNA"/>
</dbReference>
<keyword evidence="1" id="KW-0805">Transcription regulation</keyword>
<dbReference type="PANTHER" id="PTHR30055:SF238">
    <property type="entry name" value="MYCOFACTOCIN BIOSYNTHESIS TRANSCRIPTIONAL REGULATOR MFTR-RELATED"/>
    <property type="match status" value="1"/>
</dbReference>
<dbReference type="InterPro" id="IPR001647">
    <property type="entry name" value="HTH_TetR"/>
</dbReference>
<evidence type="ECO:0000256" key="4">
    <source>
        <dbReference type="PROSITE-ProRule" id="PRU00335"/>
    </source>
</evidence>
<comment type="caution">
    <text evidence="7">The sequence shown here is derived from an EMBL/GenBank/DDBJ whole genome shotgun (WGS) entry which is preliminary data.</text>
</comment>
<keyword evidence="8" id="KW-1185">Reference proteome</keyword>
<feature type="region of interest" description="Disordered" evidence="5">
    <location>
        <begin position="1"/>
        <end position="28"/>
    </location>
</feature>
<dbReference type="SUPFAM" id="SSF46689">
    <property type="entry name" value="Homeodomain-like"/>
    <property type="match status" value="1"/>
</dbReference>
<proteinExistence type="predicted"/>
<dbReference type="RefSeq" id="WP_125057144.1">
    <property type="nucleotide sequence ID" value="NZ_BHZD01000001.1"/>
</dbReference>
<reference evidence="7 8" key="1">
    <citation type="submission" date="2018-11" db="EMBL/GenBank/DDBJ databases">
        <title>Whole genome sequence of Streptomyces paromomycinus NBRC 15454(T).</title>
        <authorList>
            <person name="Komaki H."/>
            <person name="Tamura T."/>
        </authorList>
    </citation>
    <scope>NUCLEOTIDE SEQUENCE [LARGE SCALE GENOMIC DNA]</scope>
    <source>
        <strain evidence="7 8">NBRC 15454</strain>
    </source>
</reference>
<dbReference type="GO" id="GO:0000976">
    <property type="term" value="F:transcription cis-regulatory region binding"/>
    <property type="evidence" value="ECO:0007669"/>
    <property type="project" value="TreeGrafter"/>
</dbReference>
<dbReference type="PANTHER" id="PTHR30055">
    <property type="entry name" value="HTH-TYPE TRANSCRIPTIONAL REGULATOR RUTR"/>
    <property type="match status" value="1"/>
</dbReference>
<dbReference type="InterPro" id="IPR050109">
    <property type="entry name" value="HTH-type_TetR-like_transc_reg"/>
</dbReference>
<dbReference type="Proteomes" id="UP000286746">
    <property type="component" value="Unassembled WGS sequence"/>
</dbReference>
<feature type="compositionally biased region" description="Pro residues" evidence="5">
    <location>
        <begin position="1"/>
        <end position="19"/>
    </location>
</feature>
<evidence type="ECO:0000256" key="1">
    <source>
        <dbReference type="ARBA" id="ARBA00023015"/>
    </source>
</evidence>
<dbReference type="InterPro" id="IPR009057">
    <property type="entry name" value="Homeodomain-like_sf"/>
</dbReference>
<keyword evidence="3" id="KW-0804">Transcription</keyword>
<evidence type="ECO:0000313" key="7">
    <source>
        <dbReference type="EMBL" id="GCD46907.1"/>
    </source>
</evidence>
<dbReference type="InterPro" id="IPR023772">
    <property type="entry name" value="DNA-bd_HTH_TetR-type_CS"/>
</dbReference>
<dbReference type="Pfam" id="PF00440">
    <property type="entry name" value="TetR_N"/>
    <property type="match status" value="1"/>
</dbReference>
<feature type="domain" description="HTH tetR-type" evidence="6">
    <location>
        <begin position="28"/>
        <end position="87"/>
    </location>
</feature>